<dbReference type="SMART" id="SM00388">
    <property type="entry name" value="HisKA"/>
    <property type="match status" value="1"/>
</dbReference>
<keyword evidence="4" id="KW-0808">Transferase</keyword>
<dbReference type="InterPro" id="IPR036890">
    <property type="entry name" value="HATPase_C_sf"/>
</dbReference>
<dbReference type="SUPFAM" id="SSF47384">
    <property type="entry name" value="Homodimeric domain of signal transducing histidine kinase"/>
    <property type="match status" value="1"/>
</dbReference>
<keyword evidence="5 7" id="KW-0418">Kinase</keyword>
<dbReference type="PANTHER" id="PTHR42878:SF15">
    <property type="entry name" value="BACTERIOPHYTOCHROME"/>
    <property type="match status" value="1"/>
</dbReference>
<dbReference type="CDD" id="cd00082">
    <property type="entry name" value="HisKA"/>
    <property type="match status" value="1"/>
</dbReference>
<keyword evidence="8" id="KW-1185">Reference proteome</keyword>
<dbReference type="EC" id="2.7.13.3" evidence="2"/>
<protein>
    <recommendedName>
        <fullName evidence="2">histidine kinase</fullName>
        <ecNumber evidence="2">2.7.13.3</ecNumber>
    </recommendedName>
</protein>
<evidence type="ECO:0000259" key="6">
    <source>
        <dbReference type="PROSITE" id="PS50109"/>
    </source>
</evidence>
<evidence type="ECO:0000313" key="7">
    <source>
        <dbReference type="EMBL" id="QEA13422.1"/>
    </source>
</evidence>
<keyword evidence="3" id="KW-0597">Phosphoprotein</keyword>
<dbReference type="GO" id="GO:0007234">
    <property type="term" value="P:osmosensory signaling via phosphorelay pathway"/>
    <property type="evidence" value="ECO:0007669"/>
    <property type="project" value="TreeGrafter"/>
</dbReference>
<dbReference type="GO" id="GO:0000155">
    <property type="term" value="F:phosphorelay sensor kinase activity"/>
    <property type="evidence" value="ECO:0007669"/>
    <property type="project" value="InterPro"/>
</dbReference>
<dbReference type="AlphaFoldDB" id="A0A5B8RXQ8"/>
<dbReference type="PRINTS" id="PR00344">
    <property type="entry name" value="BCTRLSENSOR"/>
</dbReference>
<sequence>MSPELQHLSAERDALRAQLRSLGAAHDELLHAVSHDLRAPLRHVVSYAGLLREVLAEVDPPPQPLGEALDFAATLQRSARHMGQMLDGLLAISRAGRAPLHLAAVDLQAAVRAAQARLPGASGVRWAIQAPMPAVQADAALLEQLLEQLLGNAVKFSQGSAQALVQVSARRVGEQVQMEVADQGAGFDPARADSLFQVFQSLHREGDFPGVGAGLALCRRIAERHGARIAADSPGAGRGCTVTLHWPAAPV</sequence>
<dbReference type="SUPFAM" id="SSF55874">
    <property type="entry name" value="ATPase domain of HSP90 chaperone/DNA topoisomerase II/histidine kinase"/>
    <property type="match status" value="1"/>
</dbReference>
<dbReference type="GO" id="GO:0030295">
    <property type="term" value="F:protein kinase activator activity"/>
    <property type="evidence" value="ECO:0007669"/>
    <property type="project" value="TreeGrafter"/>
</dbReference>
<dbReference type="Pfam" id="PF00512">
    <property type="entry name" value="HisKA"/>
    <property type="match status" value="1"/>
</dbReference>
<dbReference type="KEGG" id="cof:FOZ74_10485"/>
<name>A0A5B8RXQ8_9BURK</name>
<dbReference type="InterPro" id="IPR036097">
    <property type="entry name" value="HisK_dim/P_sf"/>
</dbReference>
<dbReference type="InterPro" id="IPR005467">
    <property type="entry name" value="His_kinase_dom"/>
</dbReference>
<feature type="domain" description="Histidine kinase" evidence="6">
    <location>
        <begin position="32"/>
        <end position="250"/>
    </location>
</feature>
<evidence type="ECO:0000313" key="8">
    <source>
        <dbReference type="Proteomes" id="UP000321199"/>
    </source>
</evidence>
<dbReference type="SMART" id="SM00387">
    <property type="entry name" value="HATPase_c"/>
    <property type="match status" value="1"/>
</dbReference>
<dbReference type="InterPro" id="IPR004358">
    <property type="entry name" value="Sig_transdc_His_kin-like_C"/>
</dbReference>
<dbReference type="EMBL" id="CP042344">
    <property type="protein sequence ID" value="QEA13422.1"/>
    <property type="molecule type" value="Genomic_DNA"/>
</dbReference>
<gene>
    <name evidence="7" type="ORF">FOZ74_10485</name>
</gene>
<dbReference type="RefSeq" id="WP_146913014.1">
    <property type="nucleotide sequence ID" value="NZ_CP042344.1"/>
</dbReference>
<evidence type="ECO:0000256" key="5">
    <source>
        <dbReference type="ARBA" id="ARBA00022777"/>
    </source>
</evidence>
<accession>A0A5B8RXQ8</accession>
<dbReference type="GO" id="GO:0000156">
    <property type="term" value="F:phosphorelay response regulator activity"/>
    <property type="evidence" value="ECO:0007669"/>
    <property type="project" value="TreeGrafter"/>
</dbReference>
<dbReference type="Pfam" id="PF02518">
    <property type="entry name" value="HATPase_c"/>
    <property type="match status" value="1"/>
</dbReference>
<evidence type="ECO:0000256" key="4">
    <source>
        <dbReference type="ARBA" id="ARBA00022679"/>
    </source>
</evidence>
<dbReference type="InterPro" id="IPR050351">
    <property type="entry name" value="BphY/WalK/GraS-like"/>
</dbReference>
<proteinExistence type="predicted"/>
<dbReference type="Gene3D" id="3.30.565.10">
    <property type="entry name" value="Histidine kinase-like ATPase, C-terminal domain"/>
    <property type="match status" value="1"/>
</dbReference>
<dbReference type="InterPro" id="IPR003661">
    <property type="entry name" value="HisK_dim/P_dom"/>
</dbReference>
<organism evidence="7 8">
    <name type="scientific">Comamonas flocculans</name>
    <dbReference type="NCBI Taxonomy" id="2597701"/>
    <lineage>
        <taxon>Bacteria</taxon>
        <taxon>Pseudomonadati</taxon>
        <taxon>Pseudomonadota</taxon>
        <taxon>Betaproteobacteria</taxon>
        <taxon>Burkholderiales</taxon>
        <taxon>Comamonadaceae</taxon>
        <taxon>Comamonas</taxon>
    </lineage>
</organism>
<dbReference type="InterPro" id="IPR003594">
    <property type="entry name" value="HATPase_dom"/>
</dbReference>
<dbReference type="Proteomes" id="UP000321199">
    <property type="component" value="Chromosome"/>
</dbReference>
<reference evidence="7 8" key="1">
    <citation type="submission" date="2019-07" db="EMBL/GenBank/DDBJ databases">
        <title>Complete genome sequence of Comamonas sp. NLF 7-7 isolated from livestock.</title>
        <authorList>
            <person name="Kim D.H."/>
            <person name="Kim J.G."/>
        </authorList>
    </citation>
    <scope>NUCLEOTIDE SEQUENCE [LARGE SCALE GENOMIC DNA]</scope>
    <source>
        <strain evidence="7 8">NLF 7-7</strain>
    </source>
</reference>
<comment type="catalytic activity">
    <reaction evidence="1">
        <text>ATP + protein L-histidine = ADP + protein N-phospho-L-histidine.</text>
        <dbReference type="EC" id="2.7.13.3"/>
    </reaction>
</comment>
<evidence type="ECO:0000256" key="3">
    <source>
        <dbReference type="ARBA" id="ARBA00022553"/>
    </source>
</evidence>
<dbReference type="Gene3D" id="1.10.287.130">
    <property type="match status" value="1"/>
</dbReference>
<dbReference type="PANTHER" id="PTHR42878">
    <property type="entry name" value="TWO-COMPONENT HISTIDINE KINASE"/>
    <property type="match status" value="1"/>
</dbReference>
<dbReference type="OrthoDB" id="9808408at2"/>
<dbReference type="PROSITE" id="PS50109">
    <property type="entry name" value="HIS_KIN"/>
    <property type="match status" value="1"/>
</dbReference>
<evidence type="ECO:0000256" key="2">
    <source>
        <dbReference type="ARBA" id="ARBA00012438"/>
    </source>
</evidence>
<evidence type="ECO:0000256" key="1">
    <source>
        <dbReference type="ARBA" id="ARBA00000085"/>
    </source>
</evidence>